<dbReference type="SUPFAM" id="SSF53850">
    <property type="entry name" value="Periplasmic binding protein-like II"/>
    <property type="match status" value="1"/>
</dbReference>
<sequence length="399" mass="44969">MAKNLLECTIQGIVDKYPETMDIFTGFNIVTQAELAQGLGAVLRLKTILSIKCINPESFISLLVDKIEDAEQYRQLSEVVTDNQGVFNFVAQLPCALNLPLNWALQAILKKLRVEKDIRLNYYIWSCSNDVLYFADYLQQVEDIADAPDLIVTTEYNLFNSKFIEQVMNKGLYTTSLQQPKPINSTLNYIGIVDKQGWYNVVAINPVVVVIDCRQMGRLPTPKTWGDLLQPEYEQQVVLNGCSGDFDDIVLLTIYQQYGDAGIAALRRSVRTGMHPSQMIKSMAGSNHDRPPIYVMPYFFANTISPPAEAKVIWMEDGTPITPLSYLVKASKAEELQALIDYFNGPEFGRICAGAYFPALHPQVPHNLPAKAVLKWLGWDYIRGQDTGKLLARLNRNFL</sequence>
<dbReference type="Gene3D" id="3.40.190.10">
    <property type="entry name" value="Periplasmic binding protein-like II"/>
    <property type="match status" value="2"/>
</dbReference>
<dbReference type="PANTHER" id="PTHR30006">
    <property type="entry name" value="THIAMINE-BINDING PERIPLASMIC PROTEIN-RELATED"/>
    <property type="match status" value="1"/>
</dbReference>
<reference evidence="3" key="1">
    <citation type="submission" date="2015-03" db="EMBL/GenBank/DDBJ databases">
        <authorList>
            <person name="Nijsse Bart"/>
        </authorList>
    </citation>
    <scope>NUCLEOTIDE SEQUENCE [LARGE SCALE GENOMIC DNA]</scope>
</reference>
<evidence type="ECO:0000256" key="1">
    <source>
        <dbReference type="ARBA" id="ARBA00022729"/>
    </source>
</evidence>
<dbReference type="RefSeq" id="WP_021166915.1">
    <property type="nucleotide sequence ID" value="NZ_CTRP01000006.1"/>
</dbReference>
<evidence type="ECO:0000313" key="2">
    <source>
        <dbReference type="EMBL" id="CQR71921.1"/>
    </source>
</evidence>
<dbReference type="EMBL" id="CTRP01000006">
    <property type="protein sequence ID" value="CQR71921.1"/>
    <property type="molecule type" value="Genomic_DNA"/>
</dbReference>
<dbReference type="Proteomes" id="UP000049855">
    <property type="component" value="Unassembled WGS sequence"/>
</dbReference>
<dbReference type="AlphaFoldDB" id="A0A0U1KWZ0"/>
<accession>A0A0U1KWZ0</accession>
<keyword evidence="1" id="KW-0732">Signal</keyword>
<dbReference type="InterPro" id="IPR038062">
    <property type="entry name" value="ScdA-like_N_sf"/>
</dbReference>
<protein>
    <submittedName>
        <fullName evidence="2">Spermidine/putrescine-binding protein</fullName>
    </submittedName>
</protein>
<dbReference type="Pfam" id="PF13343">
    <property type="entry name" value="SBP_bac_6"/>
    <property type="match status" value="1"/>
</dbReference>
<dbReference type="PANTHER" id="PTHR30006:SF2">
    <property type="entry name" value="ABC TRANSPORTER SUBSTRATE-BINDING PROTEIN"/>
    <property type="match status" value="1"/>
</dbReference>
<organism evidence="2 3">
    <name type="scientific">Sporomusa ovata</name>
    <dbReference type="NCBI Taxonomy" id="2378"/>
    <lineage>
        <taxon>Bacteria</taxon>
        <taxon>Bacillati</taxon>
        <taxon>Bacillota</taxon>
        <taxon>Negativicutes</taxon>
        <taxon>Selenomonadales</taxon>
        <taxon>Sporomusaceae</taxon>
        <taxon>Sporomusa</taxon>
    </lineage>
</organism>
<gene>
    <name evidence="2" type="ORF">SpAn4DRAFT_4983</name>
</gene>
<name>A0A0U1KWZ0_9FIRM</name>
<keyword evidence="3" id="KW-1185">Reference proteome</keyword>
<dbReference type="SUPFAM" id="SSF140683">
    <property type="entry name" value="SP0561-like"/>
    <property type="match status" value="1"/>
</dbReference>
<proteinExistence type="predicted"/>
<evidence type="ECO:0000313" key="3">
    <source>
        <dbReference type="Proteomes" id="UP000049855"/>
    </source>
</evidence>